<feature type="domain" description="Aldehyde dehydrogenase" evidence="4">
    <location>
        <begin position="20"/>
        <end position="473"/>
    </location>
</feature>
<comment type="similarity">
    <text evidence="3">Belongs to the aldehyde dehydrogenase family.</text>
</comment>
<feature type="active site" evidence="2">
    <location>
        <position position="250"/>
    </location>
</feature>
<dbReference type="EMBL" id="JAANOU010000001">
    <property type="protein sequence ID" value="NIH78470.1"/>
    <property type="molecule type" value="Genomic_DNA"/>
</dbReference>
<evidence type="ECO:0000256" key="3">
    <source>
        <dbReference type="RuleBase" id="RU003345"/>
    </source>
</evidence>
<dbReference type="InterPro" id="IPR016160">
    <property type="entry name" value="Ald_DH_CS_CYS"/>
</dbReference>
<dbReference type="InterPro" id="IPR015590">
    <property type="entry name" value="Aldehyde_DH_dom"/>
</dbReference>
<dbReference type="GO" id="GO:0008802">
    <property type="term" value="F:betaine-aldehyde dehydrogenase (NAD+) activity"/>
    <property type="evidence" value="ECO:0007669"/>
    <property type="project" value="UniProtKB-EC"/>
</dbReference>
<dbReference type="InterPro" id="IPR016162">
    <property type="entry name" value="Ald_DH_N"/>
</dbReference>
<dbReference type="PROSITE" id="PS00687">
    <property type="entry name" value="ALDEHYDE_DEHYDR_GLU"/>
    <property type="match status" value="1"/>
</dbReference>
<reference evidence="5 6" key="1">
    <citation type="submission" date="2020-03" db="EMBL/GenBank/DDBJ databases">
        <title>Sequencing the genomes of 1000 actinobacteria strains.</title>
        <authorList>
            <person name="Klenk H.-P."/>
        </authorList>
    </citation>
    <scope>NUCLEOTIDE SEQUENCE [LARGE SCALE GENOMIC DNA]</scope>
    <source>
        <strain evidence="5 6">DSM 45668</strain>
    </source>
</reference>
<dbReference type="EC" id="1.2.1.3" evidence="5"/>
<dbReference type="RefSeq" id="WP_167111074.1">
    <property type="nucleotide sequence ID" value="NZ_JAANOU010000001.1"/>
</dbReference>
<evidence type="ECO:0000256" key="2">
    <source>
        <dbReference type="PROSITE-ProRule" id="PRU10007"/>
    </source>
</evidence>
<comment type="caution">
    <text evidence="5">The sequence shown here is derived from an EMBL/GenBank/DDBJ whole genome shotgun (WGS) entry which is preliminary data.</text>
</comment>
<dbReference type="Pfam" id="PF00171">
    <property type="entry name" value="Aldedh"/>
    <property type="match status" value="1"/>
</dbReference>
<proteinExistence type="inferred from homology"/>
<dbReference type="Gene3D" id="3.40.309.10">
    <property type="entry name" value="Aldehyde Dehydrogenase, Chain A, domain 2"/>
    <property type="match status" value="1"/>
</dbReference>
<dbReference type="Gene3D" id="3.40.605.10">
    <property type="entry name" value="Aldehyde Dehydrogenase, Chain A, domain 1"/>
    <property type="match status" value="1"/>
</dbReference>
<dbReference type="InterPro" id="IPR016161">
    <property type="entry name" value="Ald_DH/histidinol_DH"/>
</dbReference>
<protein>
    <submittedName>
        <fullName evidence="5">Aldehyde dehydrogenase (NAD+)/betaine-aldehyde dehydrogenase</fullName>
        <ecNumber evidence="5">1.2.1.3</ecNumber>
        <ecNumber evidence="5">1.2.1.8</ecNumber>
    </submittedName>
</protein>
<gene>
    <name evidence="5" type="ORF">FHX46_001000</name>
</gene>
<dbReference type="Proteomes" id="UP000754495">
    <property type="component" value="Unassembled WGS sequence"/>
</dbReference>
<organism evidence="5 6">
    <name type="scientific">Amycolatopsis viridis</name>
    <dbReference type="NCBI Taxonomy" id="185678"/>
    <lineage>
        <taxon>Bacteria</taxon>
        <taxon>Bacillati</taxon>
        <taxon>Actinomycetota</taxon>
        <taxon>Actinomycetes</taxon>
        <taxon>Pseudonocardiales</taxon>
        <taxon>Pseudonocardiaceae</taxon>
        <taxon>Amycolatopsis</taxon>
    </lineage>
</organism>
<sequence>MQVAGQVAALIGGQHVATDDVITVTDPSTGQPLSTVARCREAEVAQAVTAARRAFRDDWRHRTASDRAEVLRRFATAIREELAELATLESRDTGKPLSQARADVHTTAAYFEFYASTVLALHGEVVQPSAPGTMVLSVREPHGVTGHIIPWNYPMAMMGRTVAPALAAGNCCVVKPAEDAPLTPLRLGDLALEAGLPPGVLNIVPGYGEEAGAALAAHPGLDHLSFTGSGSVGAAVTRAAAAHAVPVTLELGGKSPNIVFADADLDAAVPAVVSSILQNAGQTCSAGSRLLVERRIHAQVIADIADRFAKARLGPGPEDPDVGPLISARQRDGVAGQVAAAADGCRIVTGGSVPADVPGGGFYYSPTLLDEVDPGSAAAQAEIFGPVLAVLPFDQPAEALRLANATQYGLVAGVWTKDVDRALWLAREAEAGCVYVNTFGGGVEVPFGGVKRSGHGREKGFEALASYTRTKSIVLRGKPCG</sequence>
<keyword evidence="6" id="KW-1185">Reference proteome</keyword>
<dbReference type="EC" id="1.2.1.8" evidence="5"/>
<evidence type="ECO:0000313" key="6">
    <source>
        <dbReference type="Proteomes" id="UP000754495"/>
    </source>
</evidence>
<dbReference type="InterPro" id="IPR016163">
    <property type="entry name" value="Ald_DH_C"/>
</dbReference>
<dbReference type="PROSITE" id="PS00070">
    <property type="entry name" value="ALDEHYDE_DEHYDR_CYS"/>
    <property type="match status" value="1"/>
</dbReference>
<evidence type="ECO:0000259" key="4">
    <source>
        <dbReference type="Pfam" id="PF00171"/>
    </source>
</evidence>
<name>A0ABX0SSW9_9PSEU</name>
<accession>A0ABX0SSW9</accession>
<evidence type="ECO:0000313" key="5">
    <source>
        <dbReference type="EMBL" id="NIH78470.1"/>
    </source>
</evidence>
<dbReference type="InterPro" id="IPR029510">
    <property type="entry name" value="Ald_DH_CS_GLU"/>
</dbReference>
<keyword evidence="1 3" id="KW-0560">Oxidoreductase</keyword>
<dbReference type="SUPFAM" id="SSF53720">
    <property type="entry name" value="ALDH-like"/>
    <property type="match status" value="1"/>
</dbReference>
<dbReference type="PANTHER" id="PTHR11699">
    <property type="entry name" value="ALDEHYDE DEHYDROGENASE-RELATED"/>
    <property type="match status" value="1"/>
</dbReference>
<evidence type="ECO:0000256" key="1">
    <source>
        <dbReference type="ARBA" id="ARBA00023002"/>
    </source>
</evidence>